<evidence type="ECO:0000313" key="2">
    <source>
        <dbReference type="Ensembl" id="ENSPSTP00000000913.1"/>
    </source>
</evidence>
<dbReference type="SUPFAM" id="SSF63748">
    <property type="entry name" value="Tudor/PWWP/MBT"/>
    <property type="match status" value="3"/>
</dbReference>
<dbReference type="PANTHER" id="PTHR22948">
    <property type="entry name" value="TUDOR DOMAIN CONTAINING PROTEIN"/>
    <property type="match status" value="1"/>
</dbReference>
<feature type="domain" description="Tudor" evidence="1">
    <location>
        <begin position="232"/>
        <end position="288"/>
    </location>
</feature>
<feature type="domain" description="Tudor" evidence="1">
    <location>
        <begin position="439"/>
        <end position="498"/>
    </location>
</feature>
<dbReference type="Gene3D" id="2.40.50.90">
    <property type="match status" value="3"/>
</dbReference>
<dbReference type="Pfam" id="PF00567">
    <property type="entry name" value="TUDOR"/>
    <property type="match status" value="3"/>
</dbReference>
<reference evidence="2" key="1">
    <citation type="submission" date="2025-08" db="UniProtKB">
        <authorList>
            <consortium name="Ensembl"/>
        </authorList>
    </citation>
    <scope>IDENTIFICATION</scope>
</reference>
<evidence type="ECO:0000313" key="3">
    <source>
        <dbReference type="Proteomes" id="UP000694428"/>
    </source>
</evidence>
<dbReference type="SMART" id="SM00333">
    <property type="entry name" value="TUDOR"/>
    <property type="match status" value="3"/>
</dbReference>
<dbReference type="Ensembl" id="ENSPSTT00000000958.1">
    <property type="protein sequence ID" value="ENSPSTP00000000913.1"/>
    <property type="gene ID" value="ENSPSTG00000000737.1"/>
</dbReference>
<dbReference type="Gene3D" id="2.30.30.140">
    <property type="match status" value="3"/>
</dbReference>
<evidence type="ECO:0000259" key="1">
    <source>
        <dbReference type="PROSITE" id="PS50304"/>
    </source>
</evidence>
<sequence>MAEIQEYCEGLTHPHTWPQSVCLAQYSEDKRWYRALIVSDVTSAEEVEVMYVDYGNRELVSLTSLRSINEHFLEMKAQAFRCSLYNLIQPNGQDPFVWDEAAILAFQEFVDASSNHFELQCTIFALASRNNRELFNIVDLMTPFQSACQFLTERGVAKRLPPHTPLAASVQLHSFYYSMHEIKIGSEEDVFITHVDDPQTFYCQLERCAGVLLQLSENISHLSGTMSCLEAWQKSGELCLARYTDSHWYRGVLTKTKPTKEVFFVDFGNTETIGEDHLLPIPSDAHDILLLPMQAIKCSLADVTNVPQEATAWFKRAVLERQLKAIVVAKESGGKLERAAELLASEGKVGSDRDALLNEVEEEVQPPLSVEMDAESDGTCDPEGSCVVVVSALTVLAYVSYVNNPSDFYVQLASDEAQLHSISERLKDEMPAKIPCGQLLQAGDLICALYSDDSLWYRAVVKEKASDHLITVIHVDYGSEETVSLEMLKPIPCELLQVPNQAFACCLSGFSPSEGSWLSEAKDKMCISWVT</sequence>
<dbReference type="AlphaFoldDB" id="A0A8C9EI40"/>
<feature type="domain" description="Tudor" evidence="1">
    <location>
        <begin position="15"/>
        <end position="75"/>
    </location>
</feature>
<dbReference type="InterPro" id="IPR047446">
    <property type="entry name" value="Tudor_TDRD6_rpt4"/>
</dbReference>
<dbReference type="InterPro" id="IPR035437">
    <property type="entry name" value="SNase_OB-fold_sf"/>
</dbReference>
<protein>
    <recommendedName>
        <fullName evidence="1">Tudor domain-containing protein</fullName>
    </recommendedName>
</protein>
<proteinExistence type="predicted"/>
<dbReference type="InterPro" id="IPR002999">
    <property type="entry name" value="Tudor"/>
</dbReference>
<reference evidence="2" key="2">
    <citation type="submission" date="2025-09" db="UniProtKB">
        <authorList>
            <consortium name="Ensembl"/>
        </authorList>
    </citation>
    <scope>IDENTIFICATION</scope>
</reference>
<dbReference type="CDD" id="cd20423">
    <property type="entry name" value="Tudor_TDRD6_rpt4"/>
    <property type="match status" value="1"/>
</dbReference>
<name>A0A8C9EI40_PAVCR</name>
<dbReference type="InterPro" id="IPR050621">
    <property type="entry name" value="Tudor_domain_containing"/>
</dbReference>
<dbReference type="Proteomes" id="UP000694428">
    <property type="component" value="Unplaced"/>
</dbReference>
<accession>A0A8C9EI40</accession>
<dbReference type="PROSITE" id="PS50304">
    <property type="entry name" value="TUDOR"/>
    <property type="match status" value="3"/>
</dbReference>
<dbReference type="FunFam" id="2.30.30.140:FF:000018">
    <property type="entry name" value="Serine/threonine-protein kinase 31"/>
    <property type="match status" value="2"/>
</dbReference>
<dbReference type="PANTHER" id="PTHR22948:SF15">
    <property type="entry name" value="TUDOR DOMAIN-CONTAINING PROTEIN 6"/>
    <property type="match status" value="1"/>
</dbReference>
<organism evidence="2 3">
    <name type="scientific">Pavo cristatus</name>
    <name type="common">Indian peafowl</name>
    <name type="synonym">Blue peafowl</name>
    <dbReference type="NCBI Taxonomy" id="9049"/>
    <lineage>
        <taxon>Eukaryota</taxon>
        <taxon>Metazoa</taxon>
        <taxon>Chordata</taxon>
        <taxon>Craniata</taxon>
        <taxon>Vertebrata</taxon>
        <taxon>Euteleostomi</taxon>
        <taxon>Archelosauria</taxon>
        <taxon>Archosauria</taxon>
        <taxon>Dinosauria</taxon>
        <taxon>Saurischia</taxon>
        <taxon>Theropoda</taxon>
        <taxon>Coelurosauria</taxon>
        <taxon>Aves</taxon>
        <taxon>Neognathae</taxon>
        <taxon>Galloanserae</taxon>
        <taxon>Galliformes</taxon>
        <taxon>Phasianidae</taxon>
        <taxon>Phasianinae</taxon>
        <taxon>Pavo</taxon>
    </lineage>
</organism>
<keyword evidence="3" id="KW-1185">Reference proteome</keyword>